<dbReference type="GO" id="GO:0051211">
    <property type="term" value="P:anisotropic cell growth"/>
    <property type="evidence" value="ECO:0007669"/>
    <property type="project" value="InterPro"/>
</dbReference>
<proteinExistence type="predicted"/>
<evidence type="ECO:0000256" key="2">
    <source>
        <dbReference type="PROSITE-ProRule" id="PRU00259"/>
    </source>
</evidence>
<dbReference type="InterPro" id="IPR011989">
    <property type="entry name" value="ARM-like"/>
</dbReference>
<evidence type="ECO:0000313" key="3">
    <source>
        <dbReference type="EMBL" id="RVX21043.1"/>
    </source>
</evidence>
<dbReference type="Gene3D" id="1.25.10.10">
    <property type="entry name" value="Leucine-rich Repeat Variant"/>
    <property type="match status" value="4"/>
</dbReference>
<dbReference type="PANTHER" id="PTHR46369">
    <property type="entry name" value="PROTEIN CELLULOSE SYNTHASE INTERACTIVE 1"/>
    <property type="match status" value="1"/>
</dbReference>
<gene>
    <name evidence="3" type="primary">CSI1_1</name>
    <name evidence="3" type="ORF">CK203_001846</name>
</gene>
<dbReference type="SMART" id="SM00185">
    <property type="entry name" value="ARM"/>
    <property type="match status" value="7"/>
</dbReference>
<dbReference type="Proteomes" id="UP000288805">
    <property type="component" value="Unassembled WGS sequence"/>
</dbReference>
<name>A0A438KIK3_VITVI</name>
<dbReference type="SUPFAM" id="SSF48371">
    <property type="entry name" value="ARM repeat"/>
    <property type="match status" value="2"/>
</dbReference>
<dbReference type="EMBL" id="QGNW01000005">
    <property type="protein sequence ID" value="RVX21043.1"/>
    <property type="molecule type" value="Genomic_DNA"/>
</dbReference>
<feature type="repeat" description="ARM" evidence="2">
    <location>
        <begin position="551"/>
        <end position="593"/>
    </location>
</feature>
<dbReference type="PANTHER" id="PTHR46369:SF2">
    <property type="entry name" value="PROTEIN CELLULOSE SYNTHASE INTERACTIVE 1"/>
    <property type="match status" value="1"/>
</dbReference>
<dbReference type="AlphaFoldDB" id="A0A438KIK3"/>
<dbReference type="InterPro" id="IPR000225">
    <property type="entry name" value="Armadillo"/>
</dbReference>
<organism evidence="3 4">
    <name type="scientific">Vitis vinifera</name>
    <name type="common">Grape</name>
    <dbReference type="NCBI Taxonomy" id="29760"/>
    <lineage>
        <taxon>Eukaryota</taxon>
        <taxon>Viridiplantae</taxon>
        <taxon>Streptophyta</taxon>
        <taxon>Embryophyta</taxon>
        <taxon>Tracheophyta</taxon>
        <taxon>Spermatophyta</taxon>
        <taxon>Magnoliopsida</taxon>
        <taxon>eudicotyledons</taxon>
        <taxon>Gunneridae</taxon>
        <taxon>Pentapetalae</taxon>
        <taxon>rosids</taxon>
        <taxon>Vitales</taxon>
        <taxon>Vitaceae</taxon>
        <taxon>Viteae</taxon>
        <taxon>Vitis</taxon>
    </lineage>
</organism>
<dbReference type="Pfam" id="PF00514">
    <property type="entry name" value="Arm"/>
    <property type="match status" value="2"/>
</dbReference>
<comment type="caution">
    <text evidence="3">The sequence shown here is derived from an EMBL/GenBank/DDBJ whole genome shotgun (WGS) entry which is preliminary data.</text>
</comment>
<dbReference type="GO" id="GO:0010330">
    <property type="term" value="C:cellulose synthase complex"/>
    <property type="evidence" value="ECO:0007669"/>
    <property type="project" value="InterPro"/>
</dbReference>
<keyword evidence="1" id="KW-0677">Repeat</keyword>
<dbReference type="InterPro" id="IPR016024">
    <property type="entry name" value="ARM-type_fold"/>
</dbReference>
<sequence length="1204" mass="128620">MKIAASAISEWDNLVLRLFSAQLAFLATKLAATLAWRFAASNGLAANDMERNGDAKLQDSEPPTPHSIIKMGLRGQEPAYIVPHVITYMHSFLLERSSSMEDPDGTLASVAQCIEQLRQNSSSSQEKEHSLKQLLELINTRENAFSAVGSHSQAVPVLVSLLRSGSLGVKMQAANVLGSLCKENELRVKVLLGGCIPPLLGLLRSSSAEGQIAAAKTIYAVSQGGTRDYVGSKIFSTEGVVPVLWKQLENGLKAGNLVDNLLTGALKTFPAALKDFGLQQYKLGEWIYLVLAAEATKQLLKLLAPGNEASVRAEAAGALKSLSAQNKEARREIANFGGIPALINATIAPSKEFMQGEHAQALQENAMCALANISGGLSFVISSLGQSLESCASPAQTADTLGALASALMIYDSKAESTRASDAVVIEQTLINQFKPHLPFLVQERTIEALASLYGNPILSDKLANSDAKRLLVGLITMAANEVQDELVRSLLILCNNGGSLWRSLQGREGVQLLISLLGLSSEQQQECAVALLSLLSNENDESKWAITAAGGIPPLVQILETGSAKAKEDSATILGNLCNHSEDIRACVESADAVPALLWLLKNGSSNGKEIAAKTLNHLIHKSDTATISQLTALLTSDLPESKVYVLDALKSMLSVAPIHDILHEGSAANDAIETMIKILSSTREETQAKSASSLAGIFNLRKDLRESSIAIKTLWSVMKLLNVESDNILVESSCCLASIFLSIKENRDVAAVARDALSPLIILANSDVLDVAEQATCALANLLLDHEVAEKAIPEEIIVPATRVLHEGTVSGKAHAAAAIARLLHSRQSDYVLTDCVNRAGTVLALVSFLESASSGSFATSEALDALAFLSRSEGASGPLKPAWAVLAEFPDRITPIVFCIADAAPMLQDKAIEILSRLCRDQPVVLGDKIACATGCISSIAMRVINSRNMKVKIGGTALLICAAKVNHQRGDNEKDAISIYRHPKEEARNDELEKSTTVIYGANTATWLLSVLACHDDKSKIAIMEAGAVEVLTDKISQCFPLYAQIDFKEDSSIWICALLLAILFQDRDIIRAPATMKSIPVLANLLKSEESSNRYFAAQAMASLVCNGSRGTLLSVANSGAAGGLISLLGCADVDIYDLLELSEEFALVRYPEQVALERLFRVDDIRVGATSRKAIPALVDLLKPIPDRPGAPFLALDF</sequence>
<accession>A0A438KIK3</accession>
<feature type="repeat" description="ARM" evidence="2">
    <location>
        <begin position="294"/>
        <end position="337"/>
    </location>
</feature>
<dbReference type="InterPro" id="IPR044297">
    <property type="entry name" value="CSI1/2/3"/>
</dbReference>
<protein>
    <submittedName>
        <fullName evidence="3">Protein cellulose synthase interactive 1</fullName>
    </submittedName>
</protein>
<dbReference type="GO" id="GO:2001006">
    <property type="term" value="P:regulation of cellulose biosynthetic process"/>
    <property type="evidence" value="ECO:0007669"/>
    <property type="project" value="InterPro"/>
</dbReference>
<reference evidence="3 4" key="1">
    <citation type="journal article" date="2018" name="PLoS Genet.">
        <title>Population sequencing reveals clonal diversity and ancestral inbreeding in the grapevine cultivar Chardonnay.</title>
        <authorList>
            <person name="Roach M.J."/>
            <person name="Johnson D.L."/>
            <person name="Bohlmann J."/>
            <person name="van Vuuren H.J."/>
            <person name="Jones S.J."/>
            <person name="Pretorius I.S."/>
            <person name="Schmidt S.A."/>
            <person name="Borneman A.R."/>
        </authorList>
    </citation>
    <scope>NUCLEOTIDE SEQUENCE [LARGE SCALE GENOMIC DNA]</scope>
    <source>
        <strain evidence="4">cv. Chardonnay</strain>
        <tissue evidence="3">Leaf</tissue>
    </source>
</reference>
<evidence type="ECO:0000256" key="1">
    <source>
        <dbReference type="ARBA" id="ARBA00022737"/>
    </source>
</evidence>
<dbReference type="PROSITE" id="PS50176">
    <property type="entry name" value="ARM_REPEAT"/>
    <property type="match status" value="2"/>
</dbReference>
<dbReference type="GO" id="GO:0008017">
    <property type="term" value="F:microtubule binding"/>
    <property type="evidence" value="ECO:0007669"/>
    <property type="project" value="InterPro"/>
</dbReference>
<evidence type="ECO:0000313" key="4">
    <source>
        <dbReference type="Proteomes" id="UP000288805"/>
    </source>
</evidence>